<evidence type="ECO:0000313" key="3">
    <source>
        <dbReference type="EMBL" id="GAC75580.1"/>
    </source>
</evidence>
<evidence type="ECO:0000259" key="2">
    <source>
        <dbReference type="Pfam" id="PF04187"/>
    </source>
</evidence>
<proteinExistence type="predicted"/>
<feature type="compositionally biased region" description="Basic and acidic residues" evidence="1">
    <location>
        <begin position="470"/>
        <end position="487"/>
    </location>
</feature>
<feature type="region of interest" description="Disordered" evidence="1">
    <location>
        <begin position="46"/>
        <end position="91"/>
    </location>
</feature>
<protein>
    <recommendedName>
        <fullName evidence="2">Haem-binding uptake Tiki superfamily ChaN domain-containing protein</fullName>
    </recommendedName>
</protein>
<evidence type="ECO:0000256" key="1">
    <source>
        <dbReference type="SAM" id="MobiDB-lite"/>
    </source>
</evidence>
<dbReference type="Gene3D" id="3.40.50.11550">
    <property type="match status" value="1"/>
</dbReference>
<sequence>MASQAHSSDAEAPPTSPMANVSIARFIPRFTKPLLLTTHIPSYRHSFSPPIKERQAQAESSSSSIQNGTGNTVEPPRIRTDDDGNDPASSETSACYVEWNKLLPIPSNLLGRSFQDLFAASKGNTRCTAPPPRLVFFGEQHHQPHVMRAQLQTLHALHTQCQQASSADPAPTSAPPLYRLHLILEHFSVLDQDMLHSFSQGRMGPDELAHAYHAHSEESFHIGHYMPLLMLAKELNVPIWGGFPPRRWARQVFRNGVDAVKPDERKRSSPESSTTDTASHPTLCQQFDASTPPRSPLFTAWSSVTNISAAHRSYLSGLMRPDLPPRFPPISDAAATSAAPALDKPGQPTIYPTWLLQPQNVELKGFGPAQALKDSYLAHVTAWILRGAREAEPCPPVSQAGQSEVDRPVVNVALVVCGLGHCEYGFGAPERVIQLLSQHDEAEAGEWTRPYIIASKPLDSGIWLGYEHAQSKDSAGEPDAGKQETATRAEVQQWLSDPWARKMADAVLLYDWIDEPSDEGETKANDNAHVNPTPTN</sequence>
<feature type="region of interest" description="Disordered" evidence="1">
    <location>
        <begin position="470"/>
        <end position="491"/>
    </location>
</feature>
<name>M9M522_PSEA3</name>
<dbReference type="Proteomes" id="UP000011976">
    <property type="component" value="Unassembled WGS sequence"/>
</dbReference>
<dbReference type="AlphaFoldDB" id="M9M522"/>
<dbReference type="EMBL" id="DF196782">
    <property type="protein sequence ID" value="GAC75580.1"/>
    <property type="molecule type" value="Genomic_DNA"/>
</dbReference>
<feature type="domain" description="Haem-binding uptake Tiki superfamily ChaN" evidence="2">
    <location>
        <begin position="133"/>
        <end position="432"/>
    </location>
</feature>
<feature type="compositionally biased region" description="Polar residues" evidence="1">
    <location>
        <begin position="270"/>
        <end position="289"/>
    </location>
</feature>
<evidence type="ECO:0000313" key="4">
    <source>
        <dbReference type="Proteomes" id="UP000011976"/>
    </source>
</evidence>
<dbReference type="Pfam" id="PF04187">
    <property type="entry name" value="Cofac_haem_bdg"/>
    <property type="match status" value="1"/>
</dbReference>
<accession>M9M522</accession>
<dbReference type="OrthoDB" id="8300214at2759"/>
<feature type="region of interest" description="Disordered" evidence="1">
    <location>
        <begin position="259"/>
        <end position="290"/>
    </location>
</feature>
<organism evidence="3 4">
    <name type="scientific">Pseudozyma antarctica (strain T-34)</name>
    <name type="common">Yeast</name>
    <name type="synonym">Candida antarctica</name>
    <dbReference type="NCBI Taxonomy" id="1151754"/>
    <lineage>
        <taxon>Eukaryota</taxon>
        <taxon>Fungi</taxon>
        <taxon>Dikarya</taxon>
        <taxon>Basidiomycota</taxon>
        <taxon>Ustilaginomycotina</taxon>
        <taxon>Ustilaginomycetes</taxon>
        <taxon>Ustilaginales</taxon>
        <taxon>Ustilaginaceae</taxon>
        <taxon>Moesziomyces</taxon>
    </lineage>
</organism>
<gene>
    <name evidence="3" type="ORF">PANT_16d00049</name>
</gene>
<dbReference type="STRING" id="1151754.M9M522"/>
<reference evidence="4" key="1">
    <citation type="journal article" date="2013" name="Genome Announc.">
        <title>Genome sequence of the basidiomycetous yeast Pseudozyma antarctica T-34, a producer of the glycolipid biosurfactants mannosylerythritol lipids.</title>
        <authorList>
            <person name="Morita T."/>
            <person name="Koike H."/>
            <person name="Koyama Y."/>
            <person name="Hagiwara H."/>
            <person name="Ito E."/>
            <person name="Fukuoka T."/>
            <person name="Imura T."/>
            <person name="Machida M."/>
            <person name="Kitamoto D."/>
        </authorList>
    </citation>
    <scope>NUCLEOTIDE SEQUENCE [LARGE SCALE GENOMIC DNA]</scope>
    <source>
        <strain evidence="4">T-34</strain>
    </source>
</reference>
<dbReference type="SUPFAM" id="SSF159501">
    <property type="entry name" value="EreA/ChaN-like"/>
    <property type="match status" value="1"/>
</dbReference>
<feature type="compositionally biased region" description="Basic and acidic residues" evidence="1">
    <location>
        <begin position="260"/>
        <end position="269"/>
    </location>
</feature>
<dbReference type="InterPro" id="IPR007314">
    <property type="entry name" value="Cofac_haem-bd_dom"/>
</dbReference>
<feature type="region of interest" description="Disordered" evidence="1">
    <location>
        <begin position="516"/>
        <end position="536"/>
    </location>
</feature>